<gene>
    <name evidence="2" type="ORF">BCR26_08460</name>
</gene>
<dbReference type="AlphaFoldDB" id="A0A1E5L193"/>
<dbReference type="STRING" id="762845.BCR26_08460"/>
<sequence>MKNRKAIGVFVLIVGLVSFIIYQKFHQNQIQDQPNEQQEQINKKITEETDGIDEQVEENQTISNDEKLAVQFVQKKMTGKYGLYTNFLDTTQKGEVATGHEILSESAGLYLCYSASRERKADFYDVLGKTRAYLNNGALFSYRYTPKTHEKASMNASIDDLRLIRALLKGAVIFQDDALQKETMRYGARFVKTNIKEDQLTDFYDSKTKVQAQYITLCYIDLDALKLLPMADKQKEDLLKKQKKILTNGYLSDDFPLYKTRYDYKKKAYTDSEEINVIESLLTILHLSKESLEDPRSIEFLKKQVAMGSLYSRYDKEGNVLDQNQSTAAYALCALIAAVVHDQSFYQDAMNQLEKLQVKDTSTPLYGGFGNVETHESFSFDNLMALLAFTVSCQ</sequence>
<reference evidence="2 3" key="1">
    <citation type="submission" date="2016-09" db="EMBL/GenBank/DDBJ databases">
        <authorList>
            <person name="Capua I."/>
            <person name="De Benedictis P."/>
            <person name="Joannis T."/>
            <person name="Lombin L.H."/>
            <person name="Cattoli G."/>
        </authorList>
    </citation>
    <scope>NUCLEOTIDE SEQUENCE [LARGE SCALE GENOMIC DNA]</scope>
    <source>
        <strain evidence="2 3">LMG 25899</strain>
    </source>
</reference>
<dbReference type="InterPro" id="IPR012341">
    <property type="entry name" value="6hp_glycosidase-like_sf"/>
</dbReference>
<proteinExistence type="predicted"/>
<feature type="transmembrane region" description="Helical" evidence="1">
    <location>
        <begin position="7"/>
        <end position="25"/>
    </location>
</feature>
<evidence type="ECO:0008006" key="4">
    <source>
        <dbReference type="Google" id="ProtNLM"/>
    </source>
</evidence>
<organism evidence="2 3">
    <name type="scientific">Enterococcus rivorum</name>
    <dbReference type="NCBI Taxonomy" id="762845"/>
    <lineage>
        <taxon>Bacteria</taxon>
        <taxon>Bacillati</taxon>
        <taxon>Bacillota</taxon>
        <taxon>Bacilli</taxon>
        <taxon>Lactobacillales</taxon>
        <taxon>Enterococcaceae</taxon>
        <taxon>Enterococcus</taxon>
    </lineage>
</organism>
<keyword evidence="1" id="KW-1133">Transmembrane helix</keyword>
<dbReference type="EMBL" id="MIEK01000004">
    <property type="protein sequence ID" value="OEH83689.1"/>
    <property type="molecule type" value="Genomic_DNA"/>
</dbReference>
<dbReference type="OrthoDB" id="1779554at2"/>
<keyword evidence="3" id="KW-1185">Reference proteome</keyword>
<keyword evidence="1" id="KW-0472">Membrane</keyword>
<evidence type="ECO:0000313" key="2">
    <source>
        <dbReference type="EMBL" id="OEH83689.1"/>
    </source>
</evidence>
<dbReference type="SUPFAM" id="SSF48208">
    <property type="entry name" value="Six-hairpin glycosidases"/>
    <property type="match status" value="1"/>
</dbReference>
<dbReference type="Proteomes" id="UP000095256">
    <property type="component" value="Unassembled WGS sequence"/>
</dbReference>
<name>A0A1E5L193_9ENTE</name>
<dbReference type="InterPro" id="IPR008928">
    <property type="entry name" value="6-hairpin_glycosidase_sf"/>
</dbReference>
<protein>
    <recommendedName>
        <fullName evidence="4">Glycoside hydrolase family 8</fullName>
    </recommendedName>
</protein>
<accession>A0A1E5L193</accession>
<comment type="caution">
    <text evidence="2">The sequence shown here is derived from an EMBL/GenBank/DDBJ whole genome shotgun (WGS) entry which is preliminary data.</text>
</comment>
<keyword evidence="1" id="KW-0812">Transmembrane</keyword>
<dbReference type="GO" id="GO:0005975">
    <property type="term" value="P:carbohydrate metabolic process"/>
    <property type="evidence" value="ECO:0007669"/>
    <property type="project" value="InterPro"/>
</dbReference>
<evidence type="ECO:0000313" key="3">
    <source>
        <dbReference type="Proteomes" id="UP000095256"/>
    </source>
</evidence>
<dbReference type="RefSeq" id="WP_069697373.1">
    <property type="nucleotide sequence ID" value="NZ_JAGGMA010000008.1"/>
</dbReference>
<dbReference type="Gene3D" id="1.50.10.10">
    <property type="match status" value="1"/>
</dbReference>
<evidence type="ECO:0000256" key="1">
    <source>
        <dbReference type="SAM" id="Phobius"/>
    </source>
</evidence>